<evidence type="ECO:0000256" key="1">
    <source>
        <dbReference type="SAM" id="MobiDB-lite"/>
    </source>
</evidence>
<feature type="transmembrane region" description="Helical" evidence="2">
    <location>
        <begin position="97"/>
        <end position="115"/>
    </location>
</feature>
<keyword evidence="2" id="KW-0472">Membrane</keyword>
<feature type="region of interest" description="Disordered" evidence="1">
    <location>
        <begin position="1"/>
        <end position="23"/>
    </location>
</feature>
<organism evidence="3 4">
    <name type="scientific">Nitzschia inconspicua</name>
    <dbReference type="NCBI Taxonomy" id="303405"/>
    <lineage>
        <taxon>Eukaryota</taxon>
        <taxon>Sar</taxon>
        <taxon>Stramenopiles</taxon>
        <taxon>Ochrophyta</taxon>
        <taxon>Bacillariophyta</taxon>
        <taxon>Bacillariophyceae</taxon>
        <taxon>Bacillariophycidae</taxon>
        <taxon>Bacillariales</taxon>
        <taxon>Bacillariaceae</taxon>
        <taxon>Nitzschia</taxon>
    </lineage>
</organism>
<dbReference type="EMBL" id="JAGRRH010000013">
    <property type="protein sequence ID" value="KAG7360350.1"/>
    <property type="molecule type" value="Genomic_DNA"/>
</dbReference>
<evidence type="ECO:0000256" key="2">
    <source>
        <dbReference type="SAM" id="Phobius"/>
    </source>
</evidence>
<gene>
    <name evidence="3" type="ORF">IV203_035449</name>
</gene>
<keyword evidence="4" id="KW-1185">Reference proteome</keyword>
<sequence>MSSVNGESSPFSQQKDLANKKHNELTDQEKIYLLKREIDNLRGQLNDKDHDLYGWKSQGAVVTASSSSSGATSQQSIPYKSSDDSIGSTLCGSGTCFRFPFLTILLVATILMWVVSKFRRRTASRSEGSDRAMWNPLKSSYFRPLRHVQSAWEGSQFELQEQVLATSSIVSPPSISVTSREEDATMIDVSSGKAYEAPSELEVRFV</sequence>
<protein>
    <submittedName>
        <fullName evidence="3">Uncharacterized protein</fullName>
    </submittedName>
</protein>
<keyword evidence="2" id="KW-1133">Transmembrane helix</keyword>
<feature type="compositionally biased region" description="Polar residues" evidence="1">
    <location>
        <begin position="1"/>
        <end position="16"/>
    </location>
</feature>
<reference evidence="3" key="2">
    <citation type="submission" date="2021-04" db="EMBL/GenBank/DDBJ databases">
        <authorList>
            <person name="Podell S."/>
        </authorList>
    </citation>
    <scope>NUCLEOTIDE SEQUENCE</scope>
    <source>
        <strain evidence="3">Hildebrandi</strain>
    </source>
</reference>
<reference evidence="3" key="1">
    <citation type="journal article" date="2021" name="Sci. Rep.">
        <title>Diploid genomic architecture of Nitzschia inconspicua, an elite biomass production diatom.</title>
        <authorList>
            <person name="Oliver A."/>
            <person name="Podell S."/>
            <person name="Pinowska A."/>
            <person name="Traller J.C."/>
            <person name="Smith S.R."/>
            <person name="McClure R."/>
            <person name="Beliaev A."/>
            <person name="Bohutskyi P."/>
            <person name="Hill E.A."/>
            <person name="Rabines A."/>
            <person name="Zheng H."/>
            <person name="Allen L.Z."/>
            <person name="Kuo A."/>
            <person name="Grigoriev I.V."/>
            <person name="Allen A.E."/>
            <person name="Hazlebeck D."/>
            <person name="Allen E.E."/>
        </authorList>
    </citation>
    <scope>NUCLEOTIDE SEQUENCE</scope>
    <source>
        <strain evidence="3">Hildebrandi</strain>
    </source>
</reference>
<evidence type="ECO:0000313" key="4">
    <source>
        <dbReference type="Proteomes" id="UP000693970"/>
    </source>
</evidence>
<dbReference type="AlphaFoldDB" id="A0A9K3LDB7"/>
<dbReference type="Proteomes" id="UP000693970">
    <property type="component" value="Unassembled WGS sequence"/>
</dbReference>
<name>A0A9K3LDB7_9STRA</name>
<evidence type="ECO:0000313" key="3">
    <source>
        <dbReference type="EMBL" id="KAG7360350.1"/>
    </source>
</evidence>
<proteinExistence type="predicted"/>
<accession>A0A9K3LDB7</accession>
<keyword evidence="2" id="KW-0812">Transmembrane</keyword>
<comment type="caution">
    <text evidence="3">The sequence shown here is derived from an EMBL/GenBank/DDBJ whole genome shotgun (WGS) entry which is preliminary data.</text>
</comment>